<dbReference type="Pfam" id="PF26107">
    <property type="entry name" value="BrxR_CTD"/>
    <property type="match status" value="1"/>
</dbReference>
<keyword evidence="5" id="KW-1185">Reference proteome</keyword>
<dbReference type="Pfam" id="PF26109">
    <property type="entry name" value="WHD_BrxR"/>
    <property type="match status" value="1"/>
</dbReference>
<organism evidence="4 5">
    <name type="scientific">Aliidiomarina taiwanensis</name>
    <dbReference type="NCBI Taxonomy" id="946228"/>
    <lineage>
        <taxon>Bacteria</taxon>
        <taxon>Pseudomonadati</taxon>
        <taxon>Pseudomonadota</taxon>
        <taxon>Gammaproteobacteria</taxon>
        <taxon>Alteromonadales</taxon>
        <taxon>Idiomarinaceae</taxon>
        <taxon>Aliidiomarina</taxon>
    </lineage>
</organism>
<proteinExistence type="predicted"/>
<dbReference type="OrthoDB" id="6400324at2"/>
<dbReference type="InterPro" id="IPR016634">
    <property type="entry name" value="CapW-like"/>
</dbReference>
<dbReference type="Proteomes" id="UP000286976">
    <property type="component" value="Unassembled WGS sequence"/>
</dbReference>
<dbReference type="Pfam" id="PF13280">
    <property type="entry name" value="WYL"/>
    <property type="match status" value="1"/>
</dbReference>
<dbReference type="PROSITE" id="PS52050">
    <property type="entry name" value="WYL"/>
    <property type="match status" value="1"/>
</dbReference>
<dbReference type="InterPro" id="IPR059020">
    <property type="entry name" value="CapW_CTD"/>
</dbReference>
<accession>A0A432X1V7</accession>
<reference evidence="4 5" key="1">
    <citation type="journal article" date="2011" name="Front. Microbiol.">
        <title>Genomic signatures of strain selection and enhancement in Bacillus atrophaeus var. globigii, a historical biowarfare simulant.</title>
        <authorList>
            <person name="Gibbons H.S."/>
            <person name="Broomall S.M."/>
            <person name="McNew L.A."/>
            <person name="Daligault H."/>
            <person name="Chapman C."/>
            <person name="Bruce D."/>
            <person name="Karavis M."/>
            <person name="Krepps M."/>
            <person name="McGregor P.A."/>
            <person name="Hong C."/>
            <person name="Park K.H."/>
            <person name="Akmal A."/>
            <person name="Feldman A."/>
            <person name="Lin J.S."/>
            <person name="Chang W.E."/>
            <person name="Higgs B.W."/>
            <person name="Demirev P."/>
            <person name="Lindquist J."/>
            <person name="Liem A."/>
            <person name="Fochler E."/>
            <person name="Read T.D."/>
            <person name="Tapia R."/>
            <person name="Johnson S."/>
            <person name="Bishop-Lilly K.A."/>
            <person name="Detter C."/>
            <person name="Han C."/>
            <person name="Sozhamannan S."/>
            <person name="Rosenzweig C.N."/>
            <person name="Skowronski E.W."/>
        </authorList>
    </citation>
    <scope>NUCLEOTIDE SEQUENCE [LARGE SCALE GENOMIC DNA]</scope>
    <source>
        <strain evidence="4 5">AIT1</strain>
    </source>
</reference>
<dbReference type="AlphaFoldDB" id="A0A432X1V7"/>
<evidence type="ECO:0000259" key="3">
    <source>
        <dbReference type="Pfam" id="PF26109"/>
    </source>
</evidence>
<dbReference type="InterPro" id="IPR026881">
    <property type="entry name" value="WYL_dom"/>
</dbReference>
<evidence type="ECO:0000313" key="4">
    <source>
        <dbReference type="EMBL" id="RUO40161.1"/>
    </source>
</evidence>
<dbReference type="PANTHER" id="PTHR34580">
    <property type="match status" value="1"/>
</dbReference>
<dbReference type="InterPro" id="IPR051534">
    <property type="entry name" value="CBASS_pafABC_assoc_protein"/>
</dbReference>
<dbReference type="InterPro" id="IPR059019">
    <property type="entry name" value="WHD_CapW"/>
</dbReference>
<evidence type="ECO:0000259" key="2">
    <source>
        <dbReference type="Pfam" id="PF26107"/>
    </source>
</evidence>
<feature type="domain" description="WYL" evidence="1">
    <location>
        <begin position="121"/>
        <end position="184"/>
    </location>
</feature>
<evidence type="ECO:0000313" key="5">
    <source>
        <dbReference type="Proteomes" id="UP000286976"/>
    </source>
</evidence>
<feature type="domain" description="DNA-binding transcriptional repressor CapW C-terminal dimerisation" evidence="2">
    <location>
        <begin position="204"/>
        <end position="277"/>
    </location>
</feature>
<sequence>MLEKLAFSQKQRLAYIDFCLLFKGSIYRQDLIKRFEVGLSAGSRDFNLYKELAPQNLEYDVKQKRYFQTSEFKPLFDHDAKRSLIKLANDISDGFDAIGDLHFPVEAPSSLNVPDIFVVAKTVQAILNERALEISYTSLSSGSGKREIVPHSIVDNGMRWHVRAFDRKTEGFRDFVLTRISNVKLIGNYEFGEDSVSDTEWQRMISLQLTPHPNNVKFPKAIEMDYCNGGDMKNGLLTVDVRAAMAGYLLRRWNVDCTEDAALKGPEYQLWLRNRTSLMNTSNLAIAPGYENNSPAR</sequence>
<dbReference type="PIRSF" id="PIRSF015558">
    <property type="entry name" value="Txn_reg_DeoR_prd"/>
    <property type="match status" value="1"/>
</dbReference>
<feature type="domain" description="DNA-binding transcriptional repressor CapW winged helix-turn-helix" evidence="3">
    <location>
        <begin position="9"/>
        <end position="80"/>
    </location>
</feature>
<dbReference type="PANTHER" id="PTHR34580:SF3">
    <property type="entry name" value="PROTEIN PAFB"/>
    <property type="match status" value="1"/>
</dbReference>
<evidence type="ECO:0000259" key="1">
    <source>
        <dbReference type="Pfam" id="PF13280"/>
    </source>
</evidence>
<dbReference type="EMBL" id="PIPQ01000004">
    <property type="protein sequence ID" value="RUO40161.1"/>
    <property type="molecule type" value="Genomic_DNA"/>
</dbReference>
<name>A0A432X1V7_9GAMM</name>
<protein>
    <submittedName>
        <fullName evidence="4">WYL domain-containing protein</fullName>
    </submittedName>
</protein>
<dbReference type="RefSeq" id="WP_126757644.1">
    <property type="nucleotide sequence ID" value="NZ_PIPQ01000004.1"/>
</dbReference>
<gene>
    <name evidence="4" type="ORF">CWE15_08410</name>
</gene>
<comment type="caution">
    <text evidence="4">The sequence shown here is derived from an EMBL/GenBank/DDBJ whole genome shotgun (WGS) entry which is preliminary data.</text>
</comment>